<name>A0A836JH91_9HYME</name>
<feature type="non-terminal residue" evidence="1">
    <location>
        <position position="1"/>
    </location>
</feature>
<reference evidence="1" key="1">
    <citation type="submission" date="2020-02" db="EMBL/GenBank/DDBJ databases">
        <title>Relaxed selection underlies rapid genomic changes in the transitions from sociality to social parasitism in ants.</title>
        <authorList>
            <person name="Bi X."/>
        </authorList>
    </citation>
    <scope>NUCLEOTIDE SEQUENCE</scope>
    <source>
        <strain evidence="1">BGI-DK2013a</strain>
        <tissue evidence="1">Whole body</tissue>
    </source>
</reference>
<dbReference type="EMBL" id="JAANHZ010000376">
    <property type="protein sequence ID" value="KAG5311585.1"/>
    <property type="molecule type" value="Genomic_DNA"/>
</dbReference>
<feature type="non-terminal residue" evidence="1">
    <location>
        <position position="153"/>
    </location>
</feature>
<accession>A0A836JH91</accession>
<keyword evidence="2" id="KW-1185">Reference proteome</keyword>
<comment type="caution">
    <text evidence="1">The sequence shown here is derived from an EMBL/GenBank/DDBJ whole genome shotgun (WGS) entry which is preliminary data.</text>
</comment>
<evidence type="ECO:0000313" key="2">
    <source>
        <dbReference type="Proteomes" id="UP000667349"/>
    </source>
</evidence>
<proteinExistence type="predicted"/>
<organism evidence="1 2">
    <name type="scientific">Acromyrmex insinuator</name>
    <dbReference type="NCBI Taxonomy" id="230686"/>
    <lineage>
        <taxon>Eukaryota</taxon>
        <taxon>Metazoa</taxon>
        <taxon>Ecdysozoa</taxon>
        <taxon>Arthropoda</taxon>
        <taxon>Hexapoda</taxon>
        <taxon>Insecta</taxon>
        <taxon>Pterygota</taxon>
        <taxon>Neoptera</taxon>
        <taxon>Endopterygota</taxon>
        <taxon>Hymenoptera</taxon>
        <taxon>Apocrita</taxon>
        <taxon>Aculeata</taxon>
        <taxon>Formicoidea</taxon>
        <taxon>Formicidae</taxon>
        <taxon>Myrmicinae</taxon>
        <taxon>Acromyrmex</taxon>
    </lineage>
</organism>
<evidence type="ECO:0000313" key="1">
    <source>
        <dbReference type="EMBL" id="KAG5311585.1"/>
    </source>
</evidence>
<dbReference type="AlphaFoldDB" id="A0A836JH91"/>
<sequence>MQRYKTMRSSVRAIIRRAGCAASSGPRFITIEIIKSKQTIMSPMLSVVILITSIVVSLNIDPVTSSFPAFQTNDQCATNTECKSNFCCLLGPMRYSIPTCMPFQQKDEQCRVNAETITTILTYPDTSQIEVKDIHYILCPCADGLSCKHGICK</sequence>
<dbReference type="Proteomes" id="UP000667349">
    <property type="component" value="Unassembled WGS sequence"/>
</dbReference>
<gene>
    <name evidence="1" type="primary">Asta_0</name>
    <name evidence="1" type="ORF">G6Z75_0004157</name>
</gene>
<dbReference type="Gene3D" id="2.10.80.10">
    <property type="entry name" value="Lipase, subunit A"/>
    <property type="match status" value="1"/>
</dbReference>
<protein>
    <submittedName>
        <fullName evidence="1">ASTA protein</fullName>
    </submittedName>
</protein>